<dbReference type="Gene3D" id="1.25.40.20">
    <property type="entry name" value="Ankyrin repeat-containing domain"/>
    <property type="match status" value="1"/>
</dbReference>
<feature type="repeat" description="ANK" evidence="2">
    <location>
        <begin position="51"/>
        <end position="83"/>
    </location>
</feature>
<dbReference type="PROSITE" id="PS50088">
    <property type="entry name" value="ANK_REPEAT"/>
    <property type="match status" value="1"/>
</dbReference>
<evidence type="ECO:0000256" key="1">
    <source>
        <dbReference type="ARBA" id="ARBA00022737"/>
    </source>
</evidence>
<dbReference type="AlphaFoldDB" id="A0A813EAD1"/>
<comment type="caution">
    <text evidence="5">The sequence shown here is derived from an EMBL/GenBank/DDBJ whole genome shotgun (WGS) entry which is preliminary data.</text>
</comment>
<feature type="repeat" description="PPR" evidence="3">
    <location>
        <begin position="931"/>
        <end position="965"/>
    </location>
</feature>
<dbReference type="Pfam" id="PF01535">
    <property type="entry name" value="PPR"/>
    <property type="match status" value="4"/>
</dbReference>
<dbReference type="InterPro" id="IPR036770">
    <property type="entry name" value="Ankyrin_rpt-contain_sf"/>
</dbReference>
<feature type="repeat" description="PPR" evidence="3">
    <location>
        <begin position="721"/>
        <end position="755"/>
    </location>
</feature>
<dbReference type="PROSITE" id="PS50297">
    <property type="entry name" value="ANK_REP_REGION"/>
    <property type="match status" value="1"/>
</dbReference>
<evidence type="ECO:0000256" key="3">
    <source>
        <dbReference type="PROSITE-ProRule" id="PRU00708"/>
    </source>
</evidence>
<feature type="compositionally biased region" description="Polar residues" evidence="4">
    <location>
        <begin position="569"/>
        <end position="587"/>
    </location>
</feature>
<accession>A0A813EAD1</accession>
<dbReference type="InterPro" id="IPR011990">
    <property type="entry name" value="TPR-like_helical_dom_sf"/>
</dbReference>
<name>A0A813EAD1_POLGL</name>
<dbReference type="PROSITE" id="PS51375">
    <property type="entry name" value="PPR"/>
    <property type="match status" value="7"/>
</dbReference>
<feature type="region of interest" description="Disordered" evidence="4">
    <location>
        <begin position="520"/>
        <end position="550"/>
    </location>
</feature>
<evidence type="ECO:0000256" key="2">
    <source>
        <dbReference type="PROSITE-ProRule" id="PRU00023"/>
    </source>
</evidence>
<dbReference type="EMBL" id="CAJNNV010009360">
    <property type="protein sequence ID" value="CAE8597308.1"/>
    <property type="molecule type" value="Genomic_DNA"/>
</dbReference>
<evidence type="ECO:0000313" key="6">
    <source>
        <dbReference type="Proteomes" id="UP000654075"/>
    </source>
</evidence>
<feature type="compositionally biased region" description="Low complexity" evidence="4">
    <location>
        <begin position="628"/>
        <end position="639"/>
    </location>
</feature>
<dbReference type="SUPFAM" id="SSF48403">
    <property type="entry name" value="Ankyrin repeat"/>
    <property type="match status" value="1"/>
</dbReference>
<proteinExistence type="predicted"/>
<evidence type="ECO:0000256" key="4">
    <source>
        <dbReference type="SAM" id="MobiDB-lite"/>
    </source>
</evidence>
<feature type="compositionally biased region" description="Low complexity" evidence="4">
    <location>
        <begin position="608"/>
        <end position="617"/>
    </location>
</feature>
<evidence type="ECO:0000313" key="5">
    <source>
        <dbReference type="EMBL" id="CAE8597308.1"/>
    </source>
</evidence>
<protein>
    <recommendedName>
        <fullName evidence="7">Pentatricopeptide repeat-containing protein, chloroplastic</fullName>
    </recommendedName>
</protein>
<feature type="region of interest" description="Disordered" evidence="4">
    <location>
        <begin position="608"/>
        <end position="650"/>
    </location>
</feature>
<feature type="repeat" description="PPR" evidence="3">
    <location>
        <begin position="756"/>
        <end position="790"/>
    </location>
</feature>
<feature type="repeat" description="PPR" evidence="3">
    <location>
        <begin position="966"/>
        <end position="1000"/>
    </location>
</feature>
<dbReference type="OrthoDB" id="2335338at2759"/>
<keyword evidence="2" id="KW-0040">ANK repeat</keyword>
<reference evidence="5" key="1">
    <citation type="submission" date="2021-02" db="EMBL/GenBank/DDBJ databases">
        <authorList>
            <person name="Dougan E. K."/>
            <person name="Rhodes N."/>
            <person name="Thang M."/>
            <person name="Chan C."/>
        </authorList>
    </citation>
    <scope>NUCLEOTIDE SEQUENCE</scope>
</reference>
<feature type="compositionally biased region" description="Polar residues" evidence="4">
    <location>
        <begin position="530"/>
        <end position="541"/>
    </location>
</feature>
<evidence type="ECO:0008006" key="7">
    <source>
        <dbReference type="Google" id="ProtNLM"/>
    </source>
</evidence>
<feature type="repeat" description="PPR" evidence="3">
    <location>
        <begin position="896"/>
        <end position="930"/>
    </location>
</feature>
<sequence length="1020" mass="111294">MSACPSAFHPWCLFRCCQTSLRSPAACPLCRASVVPADLFPDIDVNHLNKDGMGAIHFACVRDNAKVLEVLIKWGCNIELESQNDGFSARPLHYAVFAEHASHIKVLLAARARVDALNSVGKSPLEIALELARTSGHSDCHLEEIVRLLESAVPSTMNIQRANELREQGNSCFKNEDFYGAVNLYGESIEAHGADSRTYANRAAAWLKLSRIITDSAEKHDIFSRSARDAMSCVGLDPSSEKGYFRSAVALMGCKHFALAMECVQRGLQHCPGSSSLRLLARELQARSVPVHRPQSGEVVLPGSGDVAAPCNYCHELLLVPFTSVCPRCGCEPAGAGMGDLLAKYGVEWAMKLESETFQAEMEIEAADMDAGLEASIREADDRAVDANATLSAAIFESRRVPLCISLLEYCRSPQTFREVFLEGASFEACRQGLRETEALTELWGPGGVPELVSGAKLLVHPEQAEALLLQLRSGFVQIQPDRGYEGNPQEVKLRPRHVIVSEDFEPALLEAIAALPGRGKERISEKQRQNMTDATSSSSGDHGLQEDATDEPLMPVSRTFIHFPEASSIWSGPTNGQKTSSTTTAPNPRFVVKESRIVAHLTCKSAGSSFSGNSFSPRQGRSHTNLKKNNNNNDSKSNNNKKKNNRDNNDNSILLQRLLDLGRAPCQDEVLEVLAVELGRWKQKTPACATVVLSFLARHRRPCVADHVLALMLEGRLEVNVFHCSAAISACEKGGQWQLALSLLRTMPDMRVTPNEVSYSAAISACEKGGQWQLALSLLNIMPDMQLMPNKFSYSAAISACEKGGQWQLALSLLTTMPEIRVMPNEVCYNAAISSCGAKGQWQLALSLLSTMPVMQLMPDRISFSASISACEKGGEWQVALRLLTTMPHLRLMPEEITYSAAISACEKEGEWQIALRLLSTMSGMRLLPDKITYSAAISACEKVGQWQLALSLLGTMPNARVMPNEVSYSAAISACEKGGRWQLALSLLNIMPKMRAMPNEISYNAAISACIHGANEAT</sequence>
<keyword evidence="1" id="KW-0677">Repeat</keyword>
<feature type="region of interest" description="Disordered" evidence="4">
    <location>
        <begin position="566"/>
        <end position="590"/>
    </location>
</feature>
<organism evidence="5 6">
    <name type="scientific">Polarella glacialis</name>
    <name type="common">Dinoflagellate</name>
    <dbReference type="NCBI Taxonomy" id="89957"/>
    <lineage>
        <taxon>Eukaryota</taxon>
        <taxon>Sar</taxon>
        <taxon>Alveolata</taxon>
        <taxon>Dinophyceae</taxon>
        <taxon>Suessiales</taxon>
        <taxon>Suessiaceae</taxon>
        <taxon>Polarella</taxon>
    </lineage>
</organism>
<keyword evidence="6" id="KW-1185">Reference proteome</keyword>
<dbReference type="PANTHER" id="PTHR47447:SF17">
    <property type="entry name" value="OS12G0638900 PROTEIN"/>
    <property type="match status" value="1"/>
</dbReference>
<dbReference type="PANTHER" id="PTHR47447">
    <property type="entry name" value="OS03G0856100 PROTEIN"/>
    <property type="match status" value="1"/>
</dbReference>
<feature type="compositionally biased region" description="Basic and acidic residues" evidence="4">
    <location>
        <begin position="520"/>
        <end position="529"/>
    </location>
</feature>
<dbReference type="SUPFAM" id="SSF48452">
    <property type="entry name" value="TPR-like"/>
    <property type="match status" value="1"/>
</dbReference>
<dbReference type="InterPro" id="IPR002110">
    <property type="entry name" value="Ankyrin_rpt"/>
</dbReference>
<dbReference type="Pfam" id="PF12796">
    <property type="entry name" value="Ank_2"/>
    <property type="match status" value="1"/>
</dbReference>
<feature type="repeat" description="PPR" evidence="3">
    <location>
        <begin position="826"/>
        <end position="860"/>
    </location>
</feature>
<feature type="repeat" description="PPR" evidence="3">
    <location>
        <begin position="791"/>
        <end position="825"/>
    </location>
</feature>
<dbReference type="Gene3D" id="1.25.40.10">
    <property type="entry name" value="Tetratricopeptide repeat domain"/>
    <property type="match status" value="4"/>
</dbReference>
<dbReference type="Proteomes" id="UP000654075">
    <property type="component" value="Unassembled WGS sequence"/>
</dbReference>
<dbReference type="InterPro" id="IPR002885">
    <property type="entry name" value="PPR_rpt"/>
</dbReference>
<dbReference type="Pfam" id="PF13041">
    <property type="entry name" value="PPR_2"/>
    <property type="match status" value="2"/>
</dbReference>
<gene>
    <name evidence="5" type="ORF">PGLA1383_LOCUS15756</name>
</gene>